<name>U6LGL2_9EIME</name>
<feature type="compositionally biased region" description="Polar residues" evidence="1">
    <location>
        <begin position="40"/>
        <end position="55"/>
    </location>
</feature>
<evidence type="ECO:0000313" key="3">
    <source>
        <dbReference type="EMBL" id="CDJ48388.1"/>
    </source>
</evidence>
<dbReference type="OrthoDB" id="344345at2759"/>
<feature type="compositionally biased region" description="Basic and acidic residues" evidence="1">
    <location>
        <begin position="345"/>
        <end position="355"/>
    </location>
</feature>
<reference evidence="3" key="1">
    <citation type="submission" date="2013-10" db="EMBL/GenBank/DDBJ databases">
        <title>Genomic analysis of the causative agents of coccidiosis in chickens.</title>
        <authorList>
            <person name="Reid A.J."/>
            <person name="Blake D."/>
            <person name="Billington K."/>
            <person name="Browne H."/>
            <person name="Dunn M."/>
            <person name="Hung S."/>
            <person name="Kawahara F."/>
            <person name="Miranda-Saavedra D."/>
            <person name="Mourier T."/>
            <person name="Nagra H."/>
            <person name="Otto T.D."/>
            <person name="Rawlings N."/>
            <person name="Sanchez A."/>
            <person name="Sanders M."/>
            <person name="Subramaniam C."/>
            <person name="Tay Y."/>
            <person name="Dear P."/>
            <person name="Doerig C."/>
            <person name="Gruber A."/>
            <person name="Parkinson J."/>
            <person name="Shirley M."/>
            <person name="Wan K.L."/>
            <person name="Berriman M."/>
            <person name="Tomley F."/>
            <person name="Pain A."/>
        </authorList>
    </citation>
    <scope>NUCLEOTIDE SEQUENCE [LARGE SCALE GENOMIC DNA]</scope>
    <source>
        <strain evidence="3">Houghton</strain>
    </source>
</reference>
<dbReference type="Pfam" id="PF05064">
    <property type="entry name" value="Nsp1_C"/>
    <property type="match status" value="1"/>
</dbReference>
<feature type="compositionally biased region" description="Low complexity" evidence="1">
    <location>
        <begin position="233"/>
        <end position="253"/>
    </location>
</feature>
<organism evidence="3 4">
    <name type="scientific">Eimeria brunetti</name>
    <dbReference type="NCBI Taxonomy" id="51314"/>
    <lineage>
        <taxon>Eukaryota</taxon>
        <taxon>Sar</taxon>
        <taxon>Alveolata</taxon>
        <taxon>Apicomplexa</taxon>
        <taxon>Conoidasida</taxon>
        <taxon>Coccidia</taxon>
        <taxon>Eucoccidiorida</taxon>
        <taxon>Eimeriorina</taxon>
        <taxon>Eimeriidae</taxon>
        <taxon>Eimeria</taxon>
    </lineage>
</organism>
<feature type="domain" description="Nucleoporin NSP1-like C-terminal" evidence="2">
    <location>
        <begin position="423"/>
        <end position="525"/>
    </location>
</feature>
<evidence type="ECO:0000256" key="1">
    <source>
        <dbReference type="SAM" id="MobiDB-lite"/>
    </source>
</evidence>
<evidence type="ECO:0000259" key="2">
    <source>
        <dbReference type="Pfam" id="PF05064"/>
    </source>
</evidence>
<protein>
    <submittedName>
        <fullName evidence="3">Spm1 (Nucleoporin) protein, related</fullName>
    </submittedName>
</protein>
<dbReference type="AlphaFoldDB" id="U6LGL2"/>
<feature type="compositionally biased region" description="Low complexity" evidence="1">
    <location>
        <begin position="301"/>
        <end position="315"/>
    </location>
</feature>
<reference evidence="3" key="2">
    <citation type="submission" date="2013-10" db="EMBL/GenBank/DDBJ databases">
        <authorList>
            <person name="Aslett M."/>
        </authorList>
    </citation>
    <scope>NUCLEOTIDE SEQUENCE [LARGE SCALE GENOMIC DNA]</scope>
    <source>
        <strain evidence="3">Houghton</strain>
    </source>
</reference>
<feature type="compositionally biased region" description="Low complexity" evidence="1">
    <location>
        <begin position="57"/>
        <end position="78"/>
    </location>
</feature>
<accession>U6LGL2</accession>
<evidence type="ECO:0000313" key="4">
    <source>
        <dbReference type="Proteomes" id="UP000030750"/>
    </source>
</evidence>
<dbReference type="EMBL" id="HG711107">
    <property type="protein sequence ID" value="CDJ48388.1"/>
    <property type="molecule type" value="Genomic_DNA"/>
</dbReference>
<gene>
    <name evidence="3" type="ORF">EBH_0045460</name>
</gene>
<feature type="compositionally biased region" description="Gly residues" evidence="1">
    <location>
        <begin position="267"/>
        <end position="293"/>
    </location>
</feature>
<feature type="region of interest" description="Disordered" evidence="1">
    <location>
        <begin position="332"/>
        <end position="417"/>
    </location>
</feature>
<sequence>MLGGGGSGPFGNMSSSNAQTTGTPAASGSLFGSTAPAPASGTTSSIFGSTASGSLFGTPAPAAGASGATGAAANTTTPKEGGLFVSTSSNAAPSGGGLLGSGAGMPSSSAGGLLGGNAATGTGSGNSATSGSAGSLFGSTAAPAGNAQNASQGSLFGGSAGAASGLPDGTKPGLFGVAGVTAKPNETAKPGLFGGLSTTGTTVEAPKGGLFGGTSTAATASGKQDSSSGGLFGSSVPAGSTSGSGTSGAPKGTGLFGSLGDASKTASGGGLFGSAPGAAGGASAGTDGKGSGLFGTPTTVSGASQQLQTAGQTGTAGGSSLFGFGASGSSGNVGGLSSVPAKAPAETKDGQKGSEEAAAPSSAAQQSTNGGQSQSLPGASSTPSPNAAGATGSLFGAKSGSSETNTAPAAGTTARCTPVLPPEEVALETMQHERMDDLLTNWERRLQRKVGQFDELAQEVAAVEASLITQSRALASIREEQQRVHRRQLFVGETIDMIEQQQNDLTNLLASIESSLLAKLSPQEQRSVCSTVEQSMSQRVLDIDVQMDELSSAIAQAARRTQPDPVAAISQVLAVHQAALETATQQCTKLEQCLKSLQRFVA</sequence>
<keyword evidence="4" id="KW-1185">Reference proteome</keyword>
<feature type="region of interest" description="Disordered" evidence="1">
    <location>
        <begin position="1"/>
        <end position="315"/>
    </location>
</feature>
<dbReference type="VEuPathDB" id="ToxoDB:EBH_0045460"/>
<dbReference type="Proteomes" id="UP000030750">
    <property type="component" value="Unassembled WGS sequence"/>
</dbReference>
<feature type="compositionally biased region" description="Polar residues" evidence="1">
    <location>
        <begin position="213"/>
        <end position="229"/>
    </location>
</feature>
<feature type="compositionally biased region" description="Polar residues" evidence="1">
    <location>
        <begin position="368"/>
        <end position="385"/>
    </location>
</feature>
<proteinExistence type="predicted"/>
<feature type="compositionally biased region" description="Low complexity" evidence="1">
    <location>
        <begin position="104"/>
        <end position="136"/>
    </location>
</feature>
<feature type="compositionally biased region" description="Gly residues" evidence="1">
    <location>
        <begin position="94"/>
        <end position="103"/>
    </location>
</feature>
<feature type="compositionally biased region" description="Polar residues" evidence="1">
    <location>
        <begin position="17"/>
        <end position="32"/>
    </location>
</feature>
<feature type="compositionally biased region" description="Low complexity" evidence="1">
    <location>
        <begin position="356"/>
        <end position="367"/>
    </location>
</feature>
<dbReference type="InterPro" id="IPR007758">
    <property type="entry name" value="Nucleoporin_NSP1_C"/>
</dbReference>